<evidence type="ECO:0000313" key="2">
    <source>
        <dbReference type="Proteomes" id="UP000479000"/>
    </source>
</evidence>
<protein>
    <submittedName>
        <fullName evidence="1">Uncharacterized protein</fullName>
    </submittedName>
</protein>
<accession>A0A6H5HQP0</accession>
<dbReference type="OrthoDB" id="6138780at2759"/>
<gene>
    <name evidence="1" type="ORF">NTEN_LOCUS23721</name>
</gene>
<keyword evidence="2" id="KW-1185">Reference proteome</keyword>
<dbReference type="Proteomes" id="UP000479000">
    <property type="component" value="Unassembled WGS sequence"/>
</dbReference>
<name>A0A6H5HQP0_9HEMI</name>
<feature type="non-terminal residue" evidence="1">
    <location>
        <position position="1"/>
    </location>
</feature>
<organism evidence="1 2">
    <name type="scientific">Nesidiocoris tenuis</name>
    <dbReference type="NCBI Taxonomy" id="355587"/>
    <lineage>
        <taxon>Eukaryota</taxon>
        <taxon>Metazoa</taxon>
        <taxon>Ecdysozoa</taxon>
        <taxon>Arthropoda</taxon>
        <taxon>Hexapoda</taxon>
        <taxon>Insecta</taxon>
        <taxon>Pterygota</taxon>
        <taxon>Neoptera</taxon>
        <taxon>Paraneoptera</taxon>
        <taxon>Hemiptera</taxon>
        <taxon>Heteroptera</taxon>
        <taxon>Panheteroptera</taxon>
        <taxon>Cimicomorpha</taxon>
        <taxon>Miridae</taxon>
        <taxon>Dicyphina</taxon>
        <taxon>Nesidiocoris</taxon>
    </lineage>
</organism>
<reference evidence="1 2" key="1">
    <citation type="submission" date="2020-02" db="EMBL/GenBank/DDBJ databases">
        <authorList>
            <person name="Ferguson B K."/>
        </authorList>
    </citation>
    <scope>NUCLEOTIDE SEQUENCE [LARGE SCALE GENOMIC DNA]</scope>
</reference>
<sequence length="82" mass="8788">NSLTPIYRPGIGSEEELGIQGLQEDNKIKGFGLGKVVSRYIVDCAAPEDEGKYTCKAYAGGESIATPPTLVVVEGEKFVRQV</sequence>
<dbReference type="AlphaFoldDB" id="A0A6H5HQP0"/>
<evidence type="ECO:0000313" key="1">
    <source>
        <dbReference type="EMBL" id="CAB0020114.1"/>
    </source>
</evidence>
<dbReference type="EMBL" id="CADCXU010034982">
    <property type="protein sequence ID" value="CAB0020114.1"/>
    <property type="molecule type" value="Genomic_DNA"/>
</dbReference>
<proteinExistence type="predicted"/>